<keyword evidence="3" id="KW-1185">Reference proteome</keyword>
<dbReference type="AlphaFoldDB" id="A0A235B598"/>
<name>A0A235B598_9BACL</name>
<accession>A0A235B598</accession>
<dbReference type="RefSeq" id="WP_094264700.1">
    <property type="nucleotide sequence ID" value="NZ_NOWF01000006.1"/>
</dbReference>
<reference evidence="2 3" key="1">
    <citation type="submission" date="2017-07" db="EMBL/GenBank/DDBJ databases">
        <title>The genome sequence of Paludifilum halophilum highlights mechanisms for microbial adaptation to high salt environemnts.</title>
        <authorList>
            <person name="Belbahri L."/>
        </authorList>
    </citation>
    <scope>NUCLEOTIDE SEQUENCE [LARGE SCALE GENOMIC DNA]</scope>
    <source>
        <strain evidence="2 3">DSM 102817</strain>
    </source>
</reference>
<proteinExistence type="predicted"/>
<dbReference type="PROSITE" id="PS51257">
    <property type="entry name" value="PROKAR_LIPOPROTEIN"/>
    <property type="match status" value="1"/>
</dbReference>
<evidence type="ECO:0008006" key="4">
    <source>
        <dbReference type="Google" id="ProtNLM"/>
    </source>
</evidence>
<organism evidence="2 3">
    <name type="scientific">Paludifilum halophilum</name>
    <dbReference type="NCBI Taxonomy" id="1642702"/>
    <lineage>
        <taxon>Bacteria</taxon>
        <taxon>Bacillati</taxon>
        <taxon>Bacillota</taxon>
        <taxon>Bacilli</taxon>
        <taxon>Bacillales</taxon>
        <taxon>Thermoactinomycetaceae</taxon>
        <taxon>Paludifilum</taxon>
    </lineage>
</organism>
<keyword evidence="1" id="KW-0732">Signal</keyword>
<feature type="signal peptide" evidence="1">
    <location>
        <begin position="1"/>
        <end position="20"/>
    </location>
</feature>
<dbReference type="EMBL" id="NOWF01000006">
    <property type="protein sequence ID" value="OYD07463.1"/>
    <property type="molecule type" value="Genomic_DNA"/>
</dbReference>
<protein>
    <recommendedName>
        <fullName evidence="4">DUF4878 domain-containing protein</fullName>
    </recommendedName>
</protein>
<evidence type="ECO:0000256" key="1">
    <source>
        <dbReference type="SAM" id="SignalP"/>
    </source>
</evidence>
<dbReference type="Proteomes" id="UP000215459">
    <property type="component" value="Unassembled WGS sequence"/>
</dbReference>
<gene>
    <name evidence="2" type="ORF">CHM34_11215</name>
</gene>
<comment type="caution">
    <text evidence="2">The sequence shown here is derived from an EMBL/GenBank/DDBJ whole genome shotgun (WGS) entry which is preliminary data.</text>
</comment>
<evidence type="ECO:0000313" key="2">
    <source>
        <dbReference type="EMBL" id="OYD07463.1"/>
    </source>
</evidence>
<feature type="chain" id="PRO_5038435896" description="DUF4878 domain-containing protein" evidence="1">
    <location>
        <begin position="21"/>
        <end position="154"/>
    </location>
</feature>
<sequence>MRLGGIQGFVLLCLITLLAAACGANNSKTPDEVVETFFKQVWLNRDYDKAKTMVTDHVSKKEISKEVEELPDKRKQHIRRDYLMYREMDNKNQETKKVYMLLASNYERRIKLYLKKSEGKWKVDQIQSKPMKKYDEDQLNQYEWKGSEIQGKIE</sequence>
<evidence type="ECO:0000313" key="3">
    <source>
        <dbReference type="Proteomes" id="UP000215459"/>
    </source>
</evidence>